<keyword evidence="2" id="KW-0645">Protease</keyword>
<organism evidence="6 7">
    <name type="scientific">Nostocoides jenkinsii Ben 74</name>
    <dbReference type="NCBI Taxonomy" id="1193518"/>
    <lineage>
        <taxon>Bacteria</taxon>
        <taxon>Bacillati</taxon>
        <taxon>Actinomycetota</taxon>
        <taxon>Actinomycetes</taxon>
        <taxon>Micrococcales</taxon>
        <taxon>Intrasporangiaceae</taxon>
        <taxon>Nostocoides</taxon>
    </lineage>
</organism>
<comment type="similarity">
    <text evidence="1">Belongs to the peptidase C40 family.</text>
</comment>
<keyword evidence="4" id="KW-0788">Thiol protease</keyword>
<protein>
    <submittedName>
        <fullName evidence="6">Protein containing cell-wall hydrolase domain</fullName>
    </submittedName>
</protein>
<dbReference type="InterPro" id="IPR051202">
    <property type="entry name" value="Peptidase_C40"/>
</dbReference>
<sequence length="77" mass="8115">MYIFAKVGISLPRTAAGQQAAATPVSNPQPGDLVFFGYPAYHVGIYAGNGMMYDSPRTGLSSGLRAIWSSSATYGRP</sequence>
<gene>
    <name evidence="6" type="ORF">BN13_1340006</name>
</gene>
<evidence type="ECO:0000256" key="3">
    <source>
        <dbReference type="ARBA" id="ARBA00022801"/>
    </source>
</evidence>
<feature type="domain" description="NlpC/P60" evidence="5">
    <location>
        <begin position="1"/>
        <end position="77"/>
    </location>
</feature>
<dbReference type="AlphaFoldDB" id="A0A077MBE0"/>
<evidence type="ECO:0000259" key="5">
    <source>
        <dbReference type="PROSITE" id="PS51935"/>
    </source>
</evidence>
<keyword evidence="3 6" id="KW-0378">Hydrolase</keyword>
<dbReference type="GO" id="GO:0008234">
    <property type="term" value="F:cysteine-type peptidase activity"/>
    <property type="evidence" value="ECO:0007669"/>
    <property type="project" value="UniProtKB-KW"/>
</dbReference>
<dbReference type="InterPro" id="IPR000064">
    <property type="entry name" value="NLP_P60_dom"/>
</dbReference>
<dbReference type="PANTHER" id="PTHR47053">
    <property type="entry name" value="MUREIN DD-ENDOPEPTIDASE MEPH-RELATED"/>
    <property type="match status" value="1"/>
</dbReference>
<dbReference type="EMBL" id="CAJC01000040">
    <property type="protein sequence ID" value="CCI51963.1"/>
    <property type="molecule type" value="Genomic_DNA"/>
</dbReference>
<accession>A0A077MBE0</accession>
<dbReference type="STRING" id="1193518.BN13_1340006"/>
<dbReference type="InterPro" id="IPR038765">
    <property type="entry name" value="Papain-like_cys_pep_sf"/>
</dbReference>
<reference evidence="6 7" key="1">
    <citation type="journal article" date="2013" name="ISME J.">
        <title>A metabolic model for members of the genus Tetrasphaera involved in enhanced biological phosphorus removal.</title>
        <authorList>
            <person name="Kristiansen R."/>
            <person name="Nguyen H.T.T."/>
            <person name="Saunders A.M."/>
            <person name="Nielsen J.L."/>
            <person name="Wimmer R."/>
            <person name="Le V.Q."/>
            <person name="McIlroy S.J."/>
            <person name="Petrovski S."/>
            <person name="Seviour R.J."/>
            <person name="Calteau A."/>
            <person name="Nielsen K.L."/>
            <person name="Nielsen P.H."/>
        </authorList>
    </citation>
    <scope>NUCLEOTIDE SEQUENCE [LARGE SCALE GENOMIC DNA]</scope>
    <source>
        <strain evidence="6 7">Ben 74</strain>
    </source>
</reference>
<dbReference type="SUPFAM" id="SSF54001">
    <property type="entry name" value="Cysteine proteinases"/>
    <property type="match status" value="1"/>
</dbReference>
<dbReference type="Gene3D" id="3.90.1720.10">
    <property type="entry name" value="endopeptidase domain like (from Nostoc punctiforme)"/>
    <property type="match status" value="1"/>
</dbReference>
<dbReference type="Proteomes" id="UP000035720">
    <property type="component" value="Unassembled WGS sequence"/>
</dbReference>
<keyword evidence="7" id="KW-1185">Reference proteome</keyword>
<evidence type="ECO:0000256" key="2">
    <source>
        <dbReference type="ARBA" id="ARBA00022670"/>
    </source>
</evidence>
<name>A0A077MBE0_9MICO</name>
<proteinExistence type="inferred from homology"/>
<dbReference type="PROSITE" id="PS51935">
    <property type="entry name" value="NLPC_P60"/>
    <property type="match status" value="1"/>
</dbReference>
<evidence type="ECO:0000256" key="1">
    <source>
        <dbReference type="ARBA" id="ARBA00007074"/>
    </source>
</evidence>
<dbReference type="Pfam" id="PF00877">
    <property type="entry name" value="NLPC_P60"/>
    <property type="match status" value="1"/>
</dbReference>
<evidence type="ECO:0000313" key="6">
    <source>
        <dbReference type="EMBL" id="CCI51963.1"/>
    </source>
</evidence>
<dbReference type="GO" id="GO:0006508">
    <property type="term" value="P:proteolysis"/>
    <property type="evidence" value="ECO:0007669"/>
    <property type="project" value="UniProtKB-KW"/>
</dbReference>
<comment type="caution">
    <text evidence="6">The sequence shown here is derived from an EMBL/GenBank/DDBJ whole genome shotgun (WGS) entry which is preliminary data.</text>
</comment>
<dbReference type="PANTHER" id="PTHR47053:SF1">
    <property type="entry name" value="MUREIN DD-ENDOPEPTIDASE MEPH-RELATED"/>
    <property type="match status" value="1"/>
</dbReference>
<evidence type="ECO:0000313" key="7">
    <source>
        <dbReference type="Proteomes" id="UP000035720"/>
    </source>
</evidence>
<evidence type="ECO:0000256" key="4">
    <source>
        <dbReference type="ARBA" id="ARBA00022807"/>
    </source>
</evidence>